<name>D7B0N6_NOCDD</name>
<dbReference type="NCBIfam" id="NF009520">
    <property type="entry name" value="PRK12881.1"/>
    <property type="match status" value="1"/>
</dbReference>
<dbReference type="PROSITE" id="PS00450">
    <property type="entry name" value="ACONITASE_1"/>
    <property type="match status" value="1"/>
</dbReference>
<dbReference type="PRINTS" id="PR00415">
    <property type="entry name" value="ACONITASE"/>
</dbReference>
<evidence type="ECO:0000256" key="1">
    <source>
        <dbReference type="ARBA" id="ARBA00001966"/>
    </source>
</evidence>
<keyword evidence="4" id="KW-0408">Iron</keyword>
<dbReference type="InterPro" id="IPR036008">
    <property type="entry name" value="Aconitase_4Fe-4S_dom"/>
</dbReference>
<dbReference type="UniPathway" id="UPA00223">
    <property type="reaction ID" value="UER00718"/>
</dbReference>
<keyword evidence="3" id="KW-0479">Metal-binding</keyword>
<dbReference type="Pfam" id="PF00694">
    <property type="entry name" value="Aconitase_C"/>
    <property type="match status" value="1"/>
</dbReference>
<dbReference type="Gene3D" id="3.30.499.10">
    <property type="entry name" value="Aconitase, domain 3"/>
    <property type="match status" value="2"/>
</dbReference>
<dbReference type="OrthoDB" id="6525321at2"/>
<dbReference type="Gene3D" id="6.10.190.10">
    <property type="match status" value="1"/>
</dbReference>
<feature type="domain" description="Aconitase A/isopropylmalate dehydratase small subunit swivel" evidence="9">
    <location>
        <begin position="727"/>
        <end position="857"/>
    </location>
</feature>
<dbReference type="STRING" id="446468.Ndas_0999"/>
<evidence type="ECO:0000256" key="5">
    <source>
        <dbReference type="ARBA" id="ARBA00023014"/>
    </source>
</evidence>
<protein>
    <submittedName>
        <fullName evidence="10">Aconitate hydratase domain protein</fullName>
        <ecNumber evidence="10">4.2.1.3</ecNumber>
    </submittedName>
</protein>
<dbReference type="InterPro" id="IPR015928">
    <property type="entry name" value="Aconitase/3IPM_dehydase_swvl"/>
</dbReference>
<evidence type="ECO:0000256" key="6">
    <source>
        <dbReference type="ARBA" id="ARBA00023239"/>
    </source>
</evidence>
<evidence type="ECO:0000313" key="10">
    <source>
        <dbReference type="EMBL" id="ADH66443.1"/>
    </source>
</evidence>
<dbReference type="EMBL" id="CP002040">
    <property type="protein sequence ID" value="ADH66443.1"/>
    <property type="molecule type" value="Genomic_DNA"/>
</dbReference>
<dbReference type="PANTHER" id="PTHR11670">
    <property type="entry name" value="ACONITASE/IRON-RESPONSIVE ELEMENT FAMILY MEMBER"/>
    <property type="match status" value="1"/>
</dbReference>
<evidence type="ECO:0000256" key="4">
    <source>
        <dbReference type="ARBA" id="ARBA00023004"/>
    </source>
</evidence>
<dbReference type="PROSITE" id="PS01244">
    <property type="entry name" value="ACONITASE_2"/>
    <property type="match status" value="1"/>
</dbReference>
<dbReference type="InterPro" id="IPR000573">
    <property type="entry name" value="AconitaseA/IPMdHydase_ssu_swvl"/>
</dbReference>
<accession>D7B0N6</accession>
<evidence type="ECO:0000313" key="11">
    <source>
        <dbReference type="Proteomes" id="UP000002219"/>
    </source>
</evidence>
<dbReference type="NCBIfam" id="NF006757">
    <property type="entry name" value="PRK09277.1"/>
    <property type="match status" value="1"/>
</dbReference>
<dbReference type="GO" id="GO:0051536">
    <property type="term" value="F:iron-sulfur cluster binding"/>
    <property type="evidence" value="ECO:0007669"/>
    <property type="project" value="UniProtKB-KW"/>
</dbReference>
<dbReference type="SUPFAM" id="SSF52016">
    <property type="entry name" value="LeuD/IlvD-like"/>
    <property type="match status" value="1"/>
</dbReference>
<proteinExistence type="inferred from homology"/>
<keyword evidence="5" id="KW-0411">Iron-sulfur</keyword>
<feature type="compositionally biased region" description="Low complexity" evidence="7">
    <location>
        <begin position="409"/>
        <end position="422"/>
    </location>
</feature>
<dbReference type="AlphaFoldDB" id="D7B0N6"/>
<dbReference type="GO" id="GO:0003994">
    <property type="term" value="F:aconitate hydratase activity"/>
    <property type="evidence" value="ECO:0007669"/>
    <property type="project" value="UniProtKB-EC"/>
</dbReference>
<dbReference type="InterPro" id="IPR015931">
    <property type="entry name" value="Acnase/IPM_dHydase_lsu_aba_1/3"/>
</dbReference>
<keyword evidence="11" id="KW-1185">Reference proteome</keyword>
<evidence type="ECO:0000259" key="8">
    <source>
        <dbReference type="Pfam" id="PF00330"/>
    </source>
</evidence>
<comment type="similarity">
    <text evidence="2">Belongs to the aconitase/IPM isomerase family.</text>
</comment>
<dbReference type="KEGG" id="nda:Ndas_0999"/>
<evidence type="ECO:0000256" key="2">
    <source>
        <dbReference type="ARBA" id="ARBA00007185"/>
    </source>
</evidence>
<dbReference type="UniPathway" id="UPA00946"/>
<dbReference type="GO" id="GO:0046872">
    <property type="term" value="F:metal ion binding"/>
    <property type="evidence" value="ECO:0007669"/>
    <property type="project" value="UniProtKB-KW"/>
</dbReference>
<dbReference type="FunFam" id="3.20.19.10:FF:000001">
    <property type="entry name" value="Aconitate hydratase"/>
    <property type="match status" value="1"/>
</dbReference>
<dbReference type="GO" id="GO:0006099">
    <property type="term" value="P:tricarboxylic acid cycle"/>
    <property type="evidence" value="ECO:0007669"/>
    <property type="project" value="UniProtKB-UniPathway"/>
</dbReference>
<dbReference type="InterPro" id="IPR018136">
    <property type="entry name" value="Aconitase_4Fe-4S_BS"/>
</dbReference>
<dbReference type="HOGENOM" id="CLU_013476_2_1_11"/>
<dbReference type="SUPFAM" id="SSF53732">
    <property type="entry name" value="Aconitase iron-sulfur domain"/>
    <property type="match status" value="1"/>
</dbReference>
<gene>
    <name evidence="10" type="ordered locus">Ndas_0999</name>
</gene>
<dbReference type="InterPro" id="IPR006249">
    <property type="entry name" value="Aconitase/IRP2"/>
</dbReference>
<dbReference type="Pfam" id="PF00330">
    <property type="entry name" value="Aconitase"/>
    <property type="match status" value="1"/>
</dbReference>
<dbReference type="EC" id="4.2.1.3" evidence="10"/>
<dbReference type="InterPro" id="IPR001030">
    <property type="entry name" value="Acoase/IPM_deHydtase_lsu_aba"/>
</dbReference>
<dbReference type="Proteomes" id="UP000002219">
    <property type="component" value="Chromosome 1"/>
</dbReference>
<evidence type="ECO:0000256" key="3">
    <source>
        <dbReference type="ARBA" id="ARBA00022723"/>
    </source>
</evidence>
<feature type="domain" description="Aconitase/3-isopropylmalate dehydratase large subunit alpha/beta/alpha" evidence="8">
    <location>
        <begin position="72"/>
        <end position="597"/>
    </location>
</feature>
<feature type="region of interest" description="Disordered" evidence="7">
    <location>
        <begin position="396"/>
        <end position="456"/>
    </location>
</feature>
<evidence type="ECO:0000259" key="9">
    <source>
        <dbReference type="Pfam" id="PF00694"/>
    </source>
</evidence>
<reference evidence="10 11" key="1">
    <citation type="journal article" date="2010" name="Stand. Genomic Sci.">
        <title>Complete genome sequence of Nocardiopsis dassonvillei type strain (IMRU 509).</title>
        <authorList>
            <person name="Sun H."/>
            <person name="Lapidus A."/>
            <person name="Nolan M."/>
            <person name="Lucas S."/>
            <person name="Del Rio T.G."/>
            <person name="Tice H."/>
            <person name="Cheng J.F."/>
            <person name="Tapia R."/>
            <person name="Han C."/>
            <person name="Goodwin L."/>
            <person name="Pitluck S."/>
            <person name="Pagani I."/>
            <person name="Ivanova N."/>
            <person name="Mavromatis K."/>
            <person name="Mikhailova N."/>
            <person name="Pati A."/>
            <person name="Chen A."/>
            <person name="Palaniappan K."/>
            <person name="Land M."/>
            <person name="Hauser L."/>
            <person name="Chang Y.J."/>
            <person name="Jeffries C.D."/>
            <person name="Djao O.D."/>
            <person name="Rohde M."/>
            <person name="Sikorski J."/>
            <person name="Goker M."/>
            <person name="Woyke T."/>
            <person name="Bristow J."/>
            <person name="Eisen J.A."/>
            <person name="Markowitz V."/>
            <person name="Hugenholtz P."/>
            <person name="Kyrpides N.C."/>
            <person name="Klenk H.P."/>
        </authorList>
    </citation>
    <scope>NUCLEOTIDE SEQUENCE [LARGE SCALE GENOMIC DNA]</scope>
    <source>
        <strain evidence="11">ATCC 23218 / DSM 43111 / CIP 107115 / JCM 7437 / KCTC 9190 / NBRC 14626 / NCTC 10488 / NRRL B-5397 / IMRU 509</strain>
    </source>
</reference>
<keyword evidence="6 10" id="KW-0456">Lyase</keyword>
<evidence type="ECO:0000256" key="7">
    <source>
        <dbReference type="SAM" id="MobiDB-lite"/>
    </source>
</evidence>
<sequence>MDESVATTARTAATAVLNAAGSEFRYVALDRLLTPDELDRAPYTVRVLVENVARRAPEALPAVLARVRSGRGDCEVPFHPNRMMLHDTTCLPTLTDLAALRDTVTELGGDAADVNPVIATDLVVDHSVIAEAHGSVAAFARNLDIDFRRNAERYEFVKWAERSVRGFRVVPPGRGIIHQVNMETLARVVWREDGGDGPDLLHPDVLVATDSHTPMINAIGVLGWGVGGLQAQAAMLGEPVMLNFPEVVGVRLTGGLRRGVTATDLALTLTELLRATGVVDAFVEFCGPGIDGLSWSARAAVANMAPEYGTTCAYFPYDREVRDYLLLTGREDGHVEAVDAYMRAQGLVRGADSPEPRFDRLVEFDLGAVEPCLAGPHRPDQRVPLSRVPASFLETASAPESVPAPDTVAGASTDAGPAAASDLNSAPDPDPDPVPAPRPGTDGASGAATGEDVFGEPLPRGPVGIAAITSCTNTANPALMIQAGLLAARAMERGLRVKPWVKTTLSPGSRVVVGYLEKAGLMEPLEAAGFHTVGFGCMTCIGNSGPLVPELEGLAGEGLEAAAVLSGNRNFPGRVNPRVSHAYLASPPLVVAYALAGTVLHDFAAEPLGHDRDGNPVHLADLWPDDEEVARVAEKAVDPQAFRENAAEVWEGTEQWRALDAAGSTHFPWNEHSTYIRRPPYLTGVRPEPGSEVRVEDARVLLWLGDHVTTDHISPAGAIPRDSLAGAYLRERGTEPRDLNQYSTRRSNPEVMLRGAFTNPAVANLLLPEGERGRGGHARVLDGSRVEPVFHAAATYREAGVDLVVLAGRSYGTGSSRDVAAKVQALLGVRAVIAESFERIHRSNLIGMGVLPLLFPEGSTAADLGLDGGERLTVLGLGGIGVGVTPLVLRVTGADGSAREHTVLLRLDSGHEVAYLRHGGTMPYVARRFADRRPV</sequence>
<dbReference type="eggNOG" id="COG1048">
    <property type="taxonomic scope" value="Bacteria"/>
</dbReference>
<organism evidence="10 11">
    <name type="scientific">Nocardiopsis dassonvillei (strain ATCC 23218 / DSM 43111 / CIP 107115 / JCM 7437 / KCTC 9190 / NBRC 14626 / NCTC 10488 / NRRL B-5397 / IMRU 509)</name>
    <name type="common">Actinomadura dassonvillei</name>
    <dbReference type="NCBI Taxonomy" id="446468"/>
    <lineage>
        <taxon>Bacteria</taxon>
        <taxon>Bacillati</taxon>
        <taxon>Actinomycetota</taxon>
        <taxon>Actinomycetes</taxon>
        <taxon>Streptosporangiales</taxon>
        <taxon>Nocardiopsidaceae</taxon>
        <taxon>Nocardiopsis</taxon>
    </lineage>
</organism>
<dbReference type="Gene3D" id="3.20.19.10">
    <property type="entry name" value="Aconitase, domain 4"/>
    <property type="match status" value="1"/>
</dbReference>
<comment type="cofactor">
    <cofactor evidence="1">
        <name>[4Fe-4S] cluster</name>
        <dbReference type="ChEBI" id="CHEBI:49883"/>
    </cofactor>
</comment>